<evidence type="ECO:0000313" key="1">
    <source>
        <dbReference type="EMBL" id="KIJ46637.1"/>
    </source>
</evidence>
<dbReference type="EMBL" id="KN837106">
    <property type="protein sequence ID" value="KIJ46637.1"/>
    <property type="molecule type" value="Genomic_DNA"/>
</dbReference>
<proteinExistence type="predicted"/>
<organism evidence="1 2">
    <name type="scientific">Sphaerobolus stellatus (strain SS14)</name>
    <dbReference type="NCBI Taxonomy" id="990650"/>
    <lineage>
        <taxon>Eukaryota</taxon>
        <taxon>Fungi</taxon>
        <taxon>Dikarya</taxon>
        <taxon>Basidiomycota</taxon>
        <taxon>Agaricomycotina</taxon>
        <taxon>Agaricomycetes</taxon>
        <taxon>Phallomycetidae</taxon>
        <taxon>Geastrales</taxon>
        <taxon>Sphaerobolaceae</taxon>
        <taxon>Sphaerobolus</taxon>
    </lineage>
</organism>
<protein>
    <submittedName>
        <fullName evidence="1">Uncharacterized protein</fullName>
    </submittedName>
</protein>
<reference evidence="1 2" key="1">
    <citation type="submission" date="2014-06" db="EMBL/GenBank/DDBJ databases">
        <title>Evolutionary Origins and Diversification of the Mycorrhizal Mutualists.</title>
        <authorList>
            <consortium name="DOE Joint Genome Institute"/>
            <consortium name="Mycorrhizal Genomics Consortium"/>
            <person name="Kohler A."/>
            <person name="Kuo A."/>
            <person name="Nagy L.G."/>
            <person name="Floudas D."/>
            <person name="Copeland A."/>
            <person name="Barry K.W."/>
            <person name="Cichocki N."/>
            <person name="Veneault-Fourrey C."/>
            <person name="LaButti K."/>
            <person name="Lindquist E.A."/>
            <person name="Lipzen A."/>
            <person name="Lundell T."/>
            <person name="Morin E."/>
            <person name="Murat C."/>
            <person name="Riley R."/>
            <person name="Ohm R."/>
            <person name="Sun H."/>
            <person name="Tunlid A."/>
            <person name="Henrissat B."/>
            <person name="Grigoriev I.V."/>
            <person name="Hibbett D.S."/>
            <person name="Martin F."/>
        </authorList>
    </citation>
    <scope>NUCLEOTIDE SEQUENCE [LARGE SCALE GENOMIC DNA]</scope>
    <source>
        <strain evidence="1 2">SS14</strain>
    </source>
</reference>
<accession>A0A0C9W3M7</accession>
<sequence length="199" mass="22603">MHPRSFMAILRLSSASAPNLNHHELGLRLSDADSNGDVVDVPDEVKPFHHLRSLVIHVIHFFADSAQMLLAELRKLSPNLATLEIRKRPNGIRLDCFQWINWPSLTSLLISYISGVPGDPEDFFRDLPFSQWSKDVMNTLFRRHPKITTLVIQTNRNFIAEPLTPDVLPKLQTFATNLPLHTTLSIGLATQLIHVYSVR</sequence>
<dbReference type="Proteomes" id="UP000054279">
    <property type="component" value="Unassembled WGS sequence"/>
</dbReference>
<dbReference type="HOGENOM" id="CLU_1372980_0_0_1"/>
<evidence type="ECO:0000313" key="2">
    <source>
        <dbReference type="Proteomes" id="UP000054279"/>
    </source>
</evidence>
<dbReference type="AlphaFoldDB" id="A0A0C9W3M7"/>
<gene>
    <name evidence="1" type="ORF">M422DRAFT_249793</name>
</gene>
<name>A0A0C9W3M7_SPHS4</name>
<dbReference type="SUPFAM" id="SSF52047">
    <property type="entry name" value="RNI-like"/>
    <property type="match status" value="1"/>
</dbReference>
<keyword evidence="2" id="KW-1185">Reference proteome</keyword>